<dbReference type="PROSITE" id="PS50011">
    <property type="entry name" value="PROTEIN_KINASE_DOM"/>
    <property type="match status" value="1"/>
</dbReference>
<dbReference type="PANTHER" id="PTHR44167:SF24">
    <property type="entry name" value="SERINE_THREONINE-PROTEIN KINASE CHK2"/>
    <property type="match status" value="1"/>
</dbReference>
<accession>A0A8H4IZJ5</accession>
<dbReference type="GO" id="GO:0005634">
    <property type="term" value="C:nucleus"/>
    <property type="evidence" value="ECO:0007669"/>
    <property type="project" value="TreeGrafter"/>
</dbReference>
<name>A0A8H4IZJ5_9PEZI</name>
<dbReference type="GO" id="GO:0044773">
    <property type="term" value="P:mitotic DNA damage checkpoint signaling"/>
    <property type="evidence" value="ECO:0007669"/>
    <property type="project" value="TreeGrafter"/>
</dbReference>
<dbReference type="InterPro" id="IPR011009">
    <property type="entry name" value="Kinase-like_dom_sf"/>
</dbReference>
<sequence>MDDNNIIKFVATKWIPHGTLLSLIWSYSQDDYLIPEPFIWYCFKVFVEVALVCWNGHAGRGLQAGWDRIVNLDIKPDNIFIDVNDTTEPMLWARQYPHPKVGDFGMAYFTEQGRDERGHSNFYRDRVNLPDFREWGTPGHMAPECLGRNVGSLQAIWHITPARAPETVKRLNTELMPPLPGATTDYTAVNSWTMVWEIGMVMWNMLSGNHLGGGGQDREKKLVTDFSSPTRDYPPRGVGREWADFRPAYSGRLVELAYQCLAFHPADRIDLEDLWDEVLAGCQDITNVYGANQQNAPPLGPNPVSHVADKYPVGENVLNDVPTRY</sequence>
<dbReference type="EMBL" id="WWBZ02000016">
    <property type="protein sequence ID" value="KAF4310290.1"/>
    <property type="molecule type" value="Genomic_DNA"/>
</dbReference>
<protein>
    <submittedName>
        <fullName evidence="2">Kinase-like protein</fullName>
    </submittedName>
</protein>
<dbReference type="AlphaFoldDB" id="A0A8H4IZJ5"/>
<dbReference type="GO" id="GO:0004674">
    <property type="term" value="F:protein serine/threonine kinase activity"/>
    <property type="evidence" value="ECO:0007669"/>
    <property type="project" value="TreeGrafter"/>
</dbReference>
<reference evidence="2" key="1">
    <citation type="submission" date="2020-04" db="EMBL/GenBank/DDBJ databases">
        <title>Genome Assembly and Annotation of Botryosphaeria dothidea sdau 11-99, a Latent Pathogen of Apple Fruit Ring Rot in China.</title>
        <authorList>
            <person name="Yu C."/>
            <person name="Diao Y."/>
            <person name="Lu Q."/>
            <person name="Zhao J."/>
            <person name="Cui S."/>
            <person name="Peng C."/>
            <person name="He B."/>
            <person name="Liu H."/>
        </authorList>
    </citation>
    <scope>NUCLEOTIDE SEQUENCE [LARGE SCALE GENOMIC DNA]</scope>
    <source>
        <strain evidence="2">Sdau11-99</strain>
    </source>
</reference>
<feature type="domain" description="Protein kinase" evidence="1">
    <location>
        <begin position="1"/>
        <end position="279"/>
    </location>
</feature>
<comment type="caution">
    <text evidence="2">The sequence shown here is derived from an EMBL/GenBank/DDBJ whole genome shotgun (WGS) entry which is preliminary data.</text>
</comment>
<evidence type="ECO:0000313" key="3">
    <source>
        <dbReference type="Proteomes" id="UP000572817"/>
    </source>
</evidence>
<dbReference type="PANTHER" id="PTHR44167">
    <property type="entry name" value="OVARIAN-SPECIFIC SERINE/THREONINE-PROTEIN KINASE LOK-RELATED"/>
    <property type="match status" value="1"/>
</dbReference>
<proteinExistence type="predicted"/>
<evidence type="ECO:0000313" key="2">
    <source>
        <dbReference type="EMBL" id="KAF4310290.1"/>
    </source>
</evidence>
<organism evidence="2 3">
    <name type="scientific">Botryosphaeria dothidea</name>
    <dbReference type="NCBI Taxonomy" id="55169"/>
    <lineage>
        <taxon>Eukaryota</taxon>
        <taxon>Fungi</taxon>
        <taxon>Dikarya</taxon>
        <taxon>Ascomycota</taxon>
        <taxon>Pezizomycotina</taxon>
        <taxon>Dothideomycetes</taxon>
        <taxon>Dothideomycetes incertae sedis</taxon>
        <taxon>Botryosphaeriales</taxon>
        <taxon>Botryosphaeriaceae</taxon>
        <taxon>Botryosphaeria</taxon>
    </lineage>
</organism>
<gene>
    <name evidence="2" type="ORF">GTA08_BOTSDO02260</name>
</gene>
<dbReference type="GO" id="GO:0005524">
    <property type="term" value="F:ATP binding"/>
    <property type="evidence" value="ECO:0007669"/>
    <property type="project" value="InterPro"/>
</dbReference>
<dbReference type="GO" id="GO:0005737">
    <property type="term" value="C:cytoplasm"/>
    <property type="evidence" value="ECO:0007669"/>
    <property type="project" value="TreeGrafter"/>
</dbReference>
<evidence type="ECO:0000259" key="1">
    <source>
        <dbReference type="PROSITE" id="PS50011"/>
    </source>
</evidence>
<dbReference type="InterPro" id="IPR000719">
    <property type="entry name" value="Prot_kinase_dom"/>
</dbReference>
<dbReference type="Proteomes" id="UP000572817">
    <property type="component" value="Unassembled WGS sequence"/>
</dbReference>
<dbReference type="Gene3D" id="1.10.510.10">
    <property type="entry name" value="Transferase(Phosphotransferase) domain 1"/>
    <property type="match status" value="1"/>
</dbReference>
<keyword evidence="3" id="KW-1185">Reference proteome</keyword>
<dbReference type="OrthoDB" id="310217at2759"/>
<dbReference type="SUPFAM" id="SSF56112">
    <property type="entry name" value="Protein kinase-like (PK-like)"/>
    <property type="match status" value="1"/>
</dbReference>